<dbReference type="InterPro" id="IPR036890">
    <property type="entry name" value="HATPase_C_sf"/>
</dbReference>
<dbReference type="Pfam" id="PF06580">
    <property type="entry name" value="His_kinase"/>
    <property type="match status" value="1"/>
</dbReference>
<reference evidence="9 10" key="1">
    <citation type="submission" date="2020-04" db="EMBL/GenBank/DDBJ databases">
        <title>Paenibacillus algicola sp. nov., a novel marine bacterium producing alginate lyase.</title>
        <authorList>
            <person name="Huang H."/>
        </authorList>
    </citation>
    <scope>NUCLEOTIDE SEQUENCE [LARGE SCALE GENOMIC DNA]</scope>
    <source>
        <strain evidence="9 10">L7-75</strain>
    </source>
</reference>
<dbReference type="PRINTS" id="PR00344">
    <property type="entry name" value="BCTRLSENSOR"/>
</dbReference>
<evidence type="ECO:0000256" key="7">
    <source>
        <dbReference type="ARBA" id="ARBA00023012"/>
    </source>
</evidence>
<name>A0A848M5F1_PAELE</name>
<dbReference type="InterPro" id="IPR050640">
    <property type="entry name" value="Bact_2-comp_sensor_kinase"/>
</dbReference>
<dbReference type="Proteomes" id="UP000565468">
    <property type="component" value="Unassembled WGS sequence"/>
</dbReference>
<dbReference type="GO" id="GO:0005524">
    <property type="term" value="F:ATP binding"/>
    <property type="evidence" value="ECO:0007669"/>
    <property type="project" value="UniProtKB-KW"/>
</dbReference>
<evidence type="ECO:0000259" key="8">
    <source>
        <dbReference type="PROSITE" id="PS50109"/>
    </source>
</evidence>
<dbReference type="PANTHER" id="PTHR34220:SF7">
    <property type="entry name" value="SENSOR HISTIDINE KINASE YPDA"/>
    <property type="match status" value="1"/>
</dbReference>
<keyword evidence="4" id="KW-0547">Nucleotide-binding</keyword>
<dbReference type="SMART" id="SM00387">
    <property type="entry name" value="HATPase_c"/>
    <property type="match status" value="1"/>
</dbReference>
<evidence type="ECO:0000256" key="3">
    <source>
        <dbReference type="ARBA" id="ARBA00022679"/>
    </source>
</evidence>
<dbReference type="GO" id="GO:0016020">
    <property type="term" value="C:membrane"/>
    <property type="evidence" value="ECO:0007669"/>
    <property type="project" value="InterPro"/>
</dbReference>
<evidence type="ECO:0000313" key="9">
    <source>
        <dbReference type="EMBL" id="NMO95461.1"/>
    </source>
</evidence>
<evidence type="ECO:0000256" key="2">
    <source>
        <dbReference type="ARBA" id="ARBA00012438"/>
    </source>
</evidence>
<dbReference type="Pfam" id="PF02518">
    <property type="entry name" value="HATPase_c"/>
    <property type="match status" value="1"/>
</dbReference>
<protein>
    <recommendedName>
        <fullName evidence="2">histidine kinase</fullName>
        <ecNumber evidence="2">2.7.13.3</ecNumber>
    </recommendedName>
</protein>
<dbReference type="Gene3D" id="6.10.340.10">
    <property type="match status" value="1"/>
</dbReference>
<dbReference type="PROSITE" id="PS50109">
    <property type="entry name" value="HIS_KIN"/>
    <property type="match status" value="1"/>
</dbReference>
<dbReference type="InterPro" id="IPR010559">
    <property type="entry name" value="Sig_transdc_His_kin_internal"/>
</dbReference>
<dbReference type="PANTHER" id="PTHR34220">
    <property type="entry name" value="SENSOR HISTIDINE KINASE YPDA"/>
    <property type="match status" value="1"/>
</dbReference>
<gene>
    <name evidence="9" type="ORF">HII30_06635</name>
</gene>
<keyword evidence="3" id="KW-0808">Transferase</keyword>
<evidence type="ECO:0000256" key="5">
    <source>
        <dbReference type="ARBA" id="ARBA00022777"/>
    </source>
</evidence>
<dbReference type="EC" id="2.7.13.3" evidence="2"/>
<organism evidence="9 10">
    <name type="scientific">Paenibacillus lemnae</name>
    <dbReference type="NCBI Taxonomy" id="1330551"/>
    <lineage>
        <taxon>Bacteria</taxon>
        <taxon>Bacillati</taxon>
        <taxon>Bacillota</taxon>
        <taxon>Bacilli</taxon>
        <taxon>Bacillales</taxon>
        <taxon>Paenibacillaceae</taxon>
        <taxon>Paenibacillus</taxon>
    </lineage>
</organism>
<keyword evidence="10" id="KW-1185">Reference proteome</keyword>
<dbReference type="AlphaFoldDB" id="A0A848M5F1"/>
<dbReference type="GO" id="GO:0000155">
    <property type="term" value="F:phosphorelay sensor kinase activity"/>
    <property type="evidence" value="ECO:0007669"/>
    <property type="project" value="InterPro"/>
</dbReference>
<feature type="domain" description="Histidine kinase" evidence="8">
    <location>
        <begin position="476"/>
        <end position="578"/>
    </location>
</feature>
<evidence type="ECO:0000256" key="1">
    <source>
        <dbReference type="ARBA" id="ARBA00000085"/>
    </source>
</evidence>
<keyword evidence="5 9" id="KW-0418">Kinase</keyword>
<evidence type="ECO:0000313" key="10">
    <source>
        <dbReference type="Proteomes" id="UP000565468"/>
    </source>
</evidence>
<keyword evidence="7" id="KW-0902">Two-component regulatory system</keyword>
<dbReference type="Gene3D" id="3.30.565.10">
    <property type="entry name" value="Histidine kinase-like ATPase, C-terminal domain"/>
    <property type="match status" value="1"/>
</dbReference>
<dbReference type="InterPro" id="IPR003594">
    <property type="entry name" value="HATPase_dom"/>
</dbReference>
<evidence type="ECO:0000256" key="4">
    <source>
        <dbReference type="ARBA" id="ARBA00022741"/>
    </source>
</evidence>
<dbReference type="InterPro" id="IPR005467">
    <property type="entry name" value="His_kinase_dom"/>
</dbReference>
<evidence type="ECO:0000256" key="6">
    <source>
        <dbReference type="ARBA" id="ARBA00022840"/>
    </source>
</evidence>
<dbReference type="SUPFAM" id="SSF55874">
    <property type="entry name" value="ATPase domain of HSP90 chaperone/DNA topoisomerase II/histidine kinase"/>
    <property type="match status" value="1"/>
</dbReference>
<dbReference type="EMBL" id="JABBPN010000004">
    <property type="protein sequence ID" value="NMO95461.1"/>
    <property type="molecule type" value="Genomic_DNA"/>
</dbReference>
<sequence>MKAYRHMRFKYKLLVILLSMLAILVSLNFGSLYFTYSVYDKQLYEKSSLYLNMSSRAVDMELKKLESMSLNIVSDKQIQESLKELADGDIPDYAAYLYRNTMMDRLWSHISVSVPYVQSAHIADLTGREVRYGDTVAFSEEKYDRVREESVTGEGAMRWLNPDEADPMLIMVRQIRAYEPLTLEPIGILYLRIDIERLIKDYAGRNDDNGIIVLKSENETVFPARRVDYSFTAQLNSLAPGASYEVMNTTEGEAYFVSRAQSAYTGWMYYHALPYDVIFNTIHWLKRSLILLFSAVVILVAAAGMKLARGMTRPIESLIKQMKDVHDLESMDQSLNTRTEVQMDEVGLLHRTYRLMLARINMLIKENYAKQLVIHETEFKALQAQMNPHFLYNTLESINWLAKKNKQDQISRMVISLGYLLRSSISLKDDVITLREELQIVEHYVIIQKYRFRDRLNFSADIPERWLHTKVPKLTLQPLLENAVLYGLETMVNSCSIRIYMEEEDERLVVIVEDNGPGMSEEFLQRMMKGEVKTRGTGIGLMNIRDRIKLTFGEQYGIEVESTSGVGTKVRVLIPYTMEDEP</sequence>
<accession>A0A848M5F1</accession>
<keyword evidence="6" id="KW-0067">ATP-binding</keyword>
<dbReference type="InterPro" id="IPR004358">
    <property type="entry name" value="Sig_transdc_His_kin-like_C"/>
</dbReference>
<comment type="caution">
    <text evidence="9">The sequence shown here is derived from an EMBL/GenBank/DDBJ whole genome shotgun (WGS) entry which is preliminary data.</text>
</comment>
<comment type="catalytic activity">
    <reaction evidence="1">
        <text>ATP + protein L-histidine = ADP + protein N-phospho-L-histidine.</text>
        <dbReference type="EC" id="2.7.13.3"/>
    </reaction>
</comment>
<proteinExistence type="predicted"/>